<dbReference type="Pfam" id="PF20769">
    <property type="entry name" value="YPEB_N"/>
    <property type="match status" value="1"/>
</dbReference>
<accession>A0A7W1WT76</accession>
<dbReference type="Pfam" id="PF14620">
    <property type="entry name" value="YPEB_PepSY1-2"/>
    <property type="match status" value="1"/>
</dbReference>
<dbReference type="InterPro" id="IPR014239">
    <property type="entry name" value="YpeB_PepSY1-2"/>
</dbReference>
<dbReference type="EMBL" id="JACEIQ010000017">
    <property type="protein sequence ID" value="MBA4495625.1"/>
    <property type="molecule type" value="Genomic_DNA"/>
</dbReference>
<evidence type="ECO:0000259" key="1">
    <source>
        <dbReference type="Pfam" id="PF14620"/>
    </source>
</evidence>
<name>A0A7W1WT76_9BACL</name>
<dbReference type="InterPro" id="IPR048402">
    <property type="entry name" value="YpeB_N"/>
</dbReference>
<reference evidence="3 4" key="1">
    <citation type="submission" date="2020-07" db="EMBL/GenBank/DDBJ databases">
        <authorList>
            <person name="Feng H."/>
        </authorList>
    </citation>
    <scope>NUCLEOTIDE SEQUENCE [LARGE SCALE GENOMIC DNA]</scope>
    <source>
        <strain evidence="4">s-10</strain>
    </source>
</reference>
<dbReference type="GO" id="GO:0009847">
    <property type="term" value="P:spore germination"/>
    <property type="evidence" value="ECO:0007669"/>
    <property type="project" value="InterPro"/>
</dbReference>
<proteinExistence type="predicted"/>
<evidence type="ECO:0000313" key="4">
    <source>
        <dbReference type="Proteomes" id="UP000535491"/>
    </source>
</evidence>
<evidence type="ECO:0000259" key="2">
    <source>
        <dbReference type="Pfam" id="PF20769"/>
    </source>
</evidence>
<dbReference type="RefSeq" id="WP_181753271.1">
    <property type="nucleotide sequence ID" value="NZ_JACEIQ010000017.1"/>
</dbReference>
<organism evidence="3 4">
    <name type="scientific">Paenactinomyces guangxiensis</name>
    <dbReference type="NCBI Taxonomy" id="1490290"/>
    <lineage>
        <taxon>Bacteria</taxon>
        <taxon>Bacillati</taxon>
        <taxon>Bacillota</taxon>
        <taxon>Bacilli</taxon>
        <taxon>Bacillales</taxon>
        <taxon>Thermoactinomycetaceae</taxon>
        <taxon>Paenactinomyces</taxon>
    </lineage>
</organism>
<gene>
    <name evidence="3" type="primary">ypeB</name>
    <name evidence="3" type="ORF">H1191_15105</name>
</gene>
<dbReference type="AlphaFoldDB" id="A0A7W1WT76"/>
<feature type="domain" description="Sporulation protein YpeB PepSY1 and PepSY2" evidence="1">
    <location>
        <begin position="183"/>
        <end position="371"/>
    </location>
</feature>
<comment type="caution">
    <text evidence="3">The sequence shown here is derived from an EMBL/GenBank/DDBJ whole genome shotgun (WGS) entry which is preliminary data.</text>
</comment>
<evidence type="ECO:0000313" key="3">
    <source>
        <dbReference type="EMBL" id="MBA4495625.1"/>
    </source>
</evidence>
<dbReference type="NCBIfam" id="TIGR02889">
    <property type="entry name" value="spore_YpeB"/>
    <property type="match status" value="1"/>
</dbReference>
<feature type="domain" description="Sporulation protein YpeB N-terminal" evidence="2">
    <location>
        <begin position="31"/>
        <end position="165"/>
    </location>
</feature>
<protein>
    <submittedName>
        <fullName evidence="3">Germination protein YpeB</fullName>
    </submittedName>
</protein>
<keyword evidence="4" id="KW-1185">Reference proteome</keyword>
<sequence>MYRRVAAVLFPVTLIALVATAVWGYQENQDKNSILIKAENQYQRAFHDLNYHMDKLQDEIGKTLALNSRSQLSNCMTNVWRLAYASQSDLGQLPMTLMPFDKAEKFVHNTGQFSYKVGVRDLEKEPLTDKEWNTLQTLYNRSQEITRDLHKVQTVTLNKNLRWMDVEMALASEDKQMDNTIIDGFKKVNERVEQYPEVDWGPTINNMEVRKREKAQRLQGKNITPAEAKRKTAQVLGRPSTRGMSVTLNKKGDYQTYSVRFTKDRNQEVYADLTTKGGYMVWMDYDRPVKQSKLSLEQAQARASGFLRRIGYKNMVPISYDDVGNITTFNFVHRENGVYIYPETVTVKVAMDNGEIMGLQADEYVFNKISRRSFKPRLTEAEAKKEVSPRLKVQKSNLAVIYNEAGDEVLCYEFLGNIGKDQYRLFINANTGDEEFIEKIKKGDADQV</sequence>
<dbReference type="Proteomes" id="UP000535491">
    <property type="component" value="Unassembled WGS sequence"/>
</dbReference>